<protein>
    <submittedName>
        <fullName evidence="1">Uncharacterized protein</fullName>
    </submittedName>
</protein>
<reference evidence="1" key="1">
    <citation type="submission" date="2020-08" db="EMBL/GenBank/DDBJ databases">
        <title>Multicomponent nature underlies the extraordinary mechanical properties of spider dragline silk.</title>
        <authorList>
            <person name="Kono N."/>
            <person name="Nakamura H."/>
            <person name="Mori M."/>
            <person name="Yoshida Y."/>
            <person name="Ohtoshi R."/>
            <person name="Malay A.D."/>
            <person name="Moran D.A.P."/>
            <person name="Tomita M."/>
            <person name="Numata K."/>
            <person name="Arakawa K."/>
        </authorList>
    </citation>
    <scope>NUCLEOTIDE SEQUENCE</scope>
</reference>
<dbReference type="EMBL" id="BMAW01132839">
    <property type="protein sequence ID" value="GFU45320.1"/>
    <property type="molecule type" value="Genomic_DNA"/>
</dbReference>
<keyword evidence="2" id="KW-1185">Reference proteome</keyword>
<accession>A0A8X6QTW4</accession>
<dbReference type="OrthoDB" id="6468395at2759"/>
<proteinExistence type="predicted"/>
<dbReference type="Proteomes" id="UP000887013">
    <property type="component" value="Unassembled WGS sequence"/>
</dbReference>
<gene>
    <name evidence="1" type="ORF">NPIL_213141</name>
</gene>
<organism evidence="1 2">
    <name type="scientific">Nephila pilipes</name>
    <name type="common">Giant wood spider</name>
    <name type="synonym">Nephila maculata</name>
    <dbReference type="NCBI Taxonomy" id="299642"/>
    <lineage>
        <taxon>Eukaryota</taxon>
        <taxon>Metazoa</taxon>
        <taxon>Ecdysozoa</taxon>
        <taxon>Arthropoda</taxon>
        <taxon>Chelicerata</taxon>
        <taxon>Arachnida</taxon>
        <taxon>Araneae</taxon>
        <taxon>Araneomorphae</taxon>
        <taxon>Entelegynae</taxon>
        <taxon>Araneoidea</taxon>
        <taxon>Nephilidae</taxon>
        <taxon>Nephila</taxon>
    </lineage>
</organism>
<name>A0A8X6QTW4_NEPPI</name>
<evidence type="ECO:0000313" key="2">
    <source>
        <dbReference type="Proteomes" id="UP000887013"/>
    </source>
</evidence>
<evidence type="ECO:0000313" key="1">
    <source>
        <dbReference type="EMBL" id="GFU45320.1"/>
    </source>
</evidence>
<dbReference type="AlphaFoldDB" id="A0A8X6QTW4"/>
<comment type="caution">
    <text evidence="1">The sequence shown here is derived from an EMBL/GenBank/DDBJ whole genome shotgun (WGS) entry which is preliminary data.</text>
</comment>
<sequence>MEVLSKQPFSYNLLCNEENHCSGNVTGTSAELHIRCSPRLHMWNLMFEYSPSYYLSDSFSNADFKRDHYAVELPYNARPLSHEEGISVLQCYLIHNRICDPSYKFVALVVNHPVYI</sequence>